<evidence type="ECO:0000313" key="7">
    <source>
        <dbReference type="EnsemblMetazoa" id="SMAR013340-PA"/>
    </source>
</evidence>
<comment type="subcellular location">
    <subcellularLocation>
        <location evidence="1">Membrane</location>
    </subcellularLocation>
</comment>
<evidence type="ECO:0008006" key="9">
    <source>
        <dbReference type="Google" id="ProtNLM"/>
    </source>
</evidence>
<dbReference type="AlphaFoldDB" id="T1JHK9"/>
<dbReference type="eggNOG" id="KOG4267">
    <property type="taxonomic scope" value="Eukaryota"/>
</dbReference>
<protein>
    <recommendedName>
        <fullName evidence="9">Transmembrane protein 14C</fullName>
    </recommendedName>
</protein>
<dbReference type="GO" id="GO:0031966">
    <property type="term" value="C:mitochondrial membrane"/>
    <property type="evidence" value="ECO:0007669"/>
    <property type="project" value="TreeGrafter"/>
</dbReference>
<name>T1JHK9_STRMM</name>
<dbReference type="InterPro" id="IPR005349">
    <property type="entry name" value="TMEM14"/>
</dbReference>
<evidence type="ECO:0000313" key="8">
    <source>
        <dbReference type="Proteomes" id="UP000014500"/>
    </source>
</evidence>
<evidence type="ECO:0000256" key="2">
    <source>
        <dbReference type="ARBA" id="ARBA00007590"/>
    </source>
</evidence>
<proteinExistence type="inferred from homology"/>
<evidence type="ECO:0000256" key="6">
    <source>
        <dbReference type="SAM" id="Phobius"/>
    </source>
</evidence>
<feature type="transmembrane region" description="Helical" evidence="6">
    <location>
        <begin position="6"/>
        <end position="23"/>
    </location>
</feature>
<evidence type="ECO:0000256" key="4">
    <source>
        <dbReference type="ARBA" id="ARBA00022989"/>
    </source>
</evidence>
<sequence>MQIDVISFSFAAALAFGGFMGYYKAGSTQSLYSGLFLGGLMSYGAYQTSHDPQNVCFSLVTSIGTAGLMGQRYMQTGKIMPAGVVAVLSLVMAARFGLRLINVKTP</sequence>
<dbReference type="EnsemblMetazoa" id="SMAR013340-RA">
    <property type="protein sequence ID" value="SMAR013340-PA"/>
    <property type="gene ID" value="SMAR013340"/>
</dbReference>
<reference evidence="8" key="1">
    <citation type="submission" date="2011-05" db="EMBL/GenBank/DDBJ databases">
        <authorList>
            <person name="Richards S.R."/>
            <person name="Qu J."/>
            <person name="Jiang H."/>
            <person name="Jhangiani S.N."/>
            <person name="Agravi P."/>
            <person name="Goodspeed R."/>
            <person name="Gross S."/>
            <person name="Mandapat C."/>
            <person name="Jackson L."/>
            <person name="Mathew T."/>
            <person name="Pu L."/>
            <person name="Thornton R."/>
            <person name="Saada N."/>
            <person name="Wilczek-Boney K.B."/>
            <person name="Lee S."/>
            <person name="Kovar C."/>
            <person name="Wu Y."/>
            <person name="Scherer S.E."/>
            <person name="Worley K.C."/>
            <person name="Muzny D.M."/>
            <person name="Gibbs R."/>
        </authorList>
    </citation>
    <scope>NUCLEOTIDE SEQUENCE</scope>
    <source>
        <strain evidence="8">Brora</strain>
    </source>
</reference>
<dbReference type="PANTHER" id="PTHR12668">
    <property type="entry name" value="TRANSMEMBRANE PROTEIN 14, 15"/>
    <property type="match status" value="1"/>
</dbReference>
<evidence type="ECO:0000256" key="1">
    <source>
        <dbReference type="ARBA" id="ARBA00004370"/>
    </source>
</evidence>
<organism evidence="7 8">
    <name type="scientific">Strigamia maritima</name>
    <name type="common">European centipede</name>
    <name type="synonym">Geophilus maritimus</name>
    <dbReference type="NCBI Taxonomy" id="126957"/>
    <lineage>
        <taxon>Eukaryota</taxon>
        <taxon>Metazoa</taxon>
        <taxon>Ecdysozoa</taxon>
        <taxon>Arthropoda</taxon>
        <taxon>Myriapoda</taxon>
        <taxon>Chilopoda</taxon>
        <taxon>Pleurostigmophora</taxon>
        <taxon>Geophilomorpha</taxon>
        <taxon>Linotaeniidae</taxon>
        <taxon>Strigamia</taxon>
    </lineage>
</organism>
<feature type="transmembrane region" description="Helical" evidence="6">
    <location>
        <begin position="82"/>
        <end position="101"/>
    </location>
</feature>
<dbReference type="GO" id="GO:0070453">
    <property type="term" value="P:regulation of heme biosynthetic process"/>
    <property type="evidence" value="ECO:0007669"/>
    <property type="project" value="TreeGrafter"/>
</dbReference>
<keyword evidence="5 6" id="KW-0472">Membrane</keyword>
<dbReference type="InterPro" id="IPR044890">
    <property type="entry name" value="TMEM14_sf"/>
</dbReference>
<comment type="similarity">
    <text evidence="2">Belongs to the TMEM14 family.</text>
</comment>
<keyword evidence="4 6" id="KW-1133">Transmembrane helix</keyword>
<dbReference type="EMBL" id="JH431606">
    <property type="status" value="NOT_ANNOTATED_CDS"/>
    <property type="molecule type" value="Genomic_DNA"/>
</dbReference>
<evidence type="ECO:0000256" key="3">
    <source>
        <dbReference type="ARBA" id="ARBA00022692"/>
    </source>
</evidence>
<dbReference type="PANTHER" id="PTHR12668:SF43">
    <property type="entry name" value="TRANSMEMBRANE PROTEIN 14 HOMOLOG"/>
    <property type="match status" value="1"/>
</dbReference>
<evidence type="ECO:0000256" key="5">
    <source>
        <dbReference type="ARBA" id="ARBA00023136"/>
    </source>
</evidence>
<dbReference type="Pfam" id="PF03647">
    <property type="entry name" value="Tmemb_14"/>
    <property type="match status" value="1"/>
</dbReference>
<dbReference type="STRING" id="126957.T1JHK9"/>
<accession>T1JHK9</accession>
<dbReference type="HOGENOM" id="CLU_096652_4_0_1"/>
<dbReference type="Proteomes" id="UP000014500">
    <property type="component" value="Unassembled WGS sequence"/>
</dbReference>
<keyword evidence="3 6" id="KW-0812">Transmembrane</keyword>
<keyword evidence="8" id="KW-1185">Reference proteome</keyword>
<dbReference type="PhylomeDB" id="T1JHK9"/>
<reference evidence="7" key="2">
    <citation type="submission" date="2015-02" db="UniProtKB">
        <authorList>
            <consortium name="EnsemblMetazoa"/>
        </authorList>
    </citation>
    <scope>IDENTIFICATION</scope>
</reference>
<dbReference type="Gene3D" id="1.10.10.1740">
    <property type="entry name" value="Transmembrane protein 14-like"/>
    <property type="match status" value="1"/>
</dbReference>
<dbReference type="OMA" id="HRSGWIM"/>